<gene>
    <name evidence="3" type="ORF">FGL86_03735</name>
</gene>
<dbReference type="RefSeq" id="WP_147183337.1">
    <property type="nucleotide sequence ID" value="NZ_CP042382.1"/>
</dbReference>
<name>A0A5B8SMF7_9GAMM</name>
<evidence type="ECO:0000313" key="4">
    <source>
        <dbReference type="Proteomes" id="UP000321272"/>
    </source>
</evidence>
<keyword evidence="4" id="KW-1185">Reference proteome</keyword>
<dbReference type="InterPro" id="IPR011719">
    <property type="entry name" value="CHP02058"/>
</dbReference>
<evidence type="ECO:0000313" key="3">
    <source>
        <dbReference type="EMBL" id="QEA38269.1"/>
    </source>
</evidence>
<reference evidence="3 4" key="1">
    <citation type="submission" date="2019-06" db="EMBL/GenBank/DDBJ databases">
        <title>Genome analyses of bacteria isolated from kimchi.</title>
        <authorList>
            <person name="Lee S."/>
            <person name="Ahn S."/>
            <person name="Roh S."/>
        </authorList>
    </citation>
    <scope>NUCLEOTIDE SEQUENCE [LARGE SCALE GENOMIC DNA]</scope>
    <source>
        <strain evidence="3 4">CBA4606</strain>
    </source>
</reference>
<keyword evidence="1" id="KW-0547">Nucleotide-binding</keyword>
<protein>
    <submittedName>
        <fullName evidence="3">Uncharacterized protein</fullName>
    </submittedName>
</protein>
<dbReference type="Pfam" id="PF09585">
    <property type="entry name" value="Lin0512_fam"/>
    <property type="match status" value="1"/>
</dbReference>
<dbReference type="GO" id="GO:0005525">
    <property type="term" value="F:GTP binding"/>
    <property type="evidence" value="ECO:0007669"/>
    <property type="project" value="UniProtKB-KW"/>
</dbReference>
<keyword evidence="2" id="KW-0342">GTP-binding</keyword>
<dbReference type="EMBL" id="CP042382">
    <property type="protein sequence ID" value="QEA38269.1"/>
    <property type="molecule type" value="Genomic_DNA"/>
</dbReference>
<dbReference type="InterPro" id="IPR037103">
    <property type="entry name" value="Tubulin/FtsZ-like_C"/>
</dbReference>
<evidence type="ECO:0000256" key="1">
    <source>
        <dbReference type="ARBA" id="ARBA00022741"/>
    </source>
</evidence>
<organism evidence="3 4">
    <name type="scientific">Pistricoccus aurantiacus</name>
    <dbReference type="NCBI Taxonomy" id="1883414"/>
    <lineage>
        <taxon>Bacteria</taxon>
        <taxon>Pseudomonadati</taxon>
        <taxon>Pseudomonadota</taxon>
        <taxon>Gammaproteobacteria</taxon>
        <taxon>Oceanospirillales</taxon>
        <taxon>Halomonadaceae</taxon>
        <taxon>Pistricoccus</taxon>
    </lineage>
</organism>
<evidence type="ECO:0000256" key="2">
    <source>
        <dbReference type="ARBA" id="ARBA00023134"/>
    </source>
</evidence>
<dbReference type="AlphaFoldDB" id="A0A5B8SMF7"/>
<dbReference type="PANTHER" id="PTHR34784:SF1">
    <property type="entry name" value="50S RIBOSOMAL PROTEIN L34"/>
    <property type="match status" value="1"/>
</dbReference>
<dbReference type="KEGG" id="paur:FGL86_03735"/>
<dbReference type="Proteomes" id="UP000321272">
    <property type="component" value="Chromosome"/>
</dbReference>
<accession>A0A5B8SMF7</accession>
<dbReference type="Gene3D" id="3.30.1330.20">
    <property type="entry name" value="Tubulin/FtsZ, C-terminal domain"/>
    <property type="match status" value="1"/>
</dbReference>
<dbReference type="PANTHER" id="PTHR34784">
    <property type="entry name" value="50S RIBOSOMAL PROTEIN L34"/>
    <property type="match status" value="1"/>
</dbReference>
<proteinExistence type="predicted"/>
<sequence>MANASQQREKRVILEMGTGNDLYGLDYTKAASRAIQDALHHSSIVLFKSLGYDHTLMRVQVTIGVQEPDKVDTQALVAELPRGRAEVTAVQGGLNVEDPEQDTTHVIATAAVEAFLPDLAQDWRLSESP</sequence>
<dbReference type="OrthoDB" id="6165729at2"/>